<feature type="transmembrane region" description="Helical" evidence="1">
    <location>
        <begin position="159"/>
        <end position="179"/>
    </location>
</feature>
<evidence type="ECO:0000313" key="3">
    <source>
        <dbReference type="Proteomes" id="UP000059425"/>
    </source>
</evidence>
<organism evidence="2 3">
    <name type="scientific">Pseudomonas fluorescens</name>
    <dbReference type="NCBI Taxonomy" id="294"/>
    <lineage>
        <taxon>Bacteria</taxon>
        <taxon>Pseudomonadati</taxon>
        <taxon>Pseudomonadota</taxon>
        <taxon>Gammaproteobacteria</taxon>
        <taxon>Pseudomonadales</taxon>
        <taxon>Pseudomonadaceae</taxon>
        <taxon>Pseudomonas</taxon>
    </lineage>
</organism>
<dbReference type="Proteomes" id="UP000059425">
    <property type="component" value="Chromosome"/>
</dbReference>
<keyword evidence="1" id="KW-1133">Transmembrane helix</keyword>
<evidence type="ECO:0008006" key="4">
    <source>
        <dbReference type="Google" id="ProtNLM"/>
    </source>
</evidence>
<reference evidence="3" key="1">
    <citation type="submission" date="2015-09" db="EMBL/GenBank/DDBJ databases">
        <title>Whole genome sequence of Pseudomonas fluorescens FW300-N2C3.</title>
        <authorList>
            <person name="Ray J."/>
            <person name="Melnyk R."/>
            <person name="Deutschbauer A."/>
        </authorList>
    </citation>
    <scope>NUCLEOTIDE SEQUENCE [LARGE SCALE GENOMIC DNA]</scope>
    <source>
        <strain evidence="3">FW300-N2C3</strain>
    </source>
</reference>
<sequence>MSKMDLIIELKETIEKLQKNGETQIELSKLITYLQLASENPPQDLPPDHLEKLKAQLQILVEAHKSNHASDLEMFRSVMQSGQNAIKTSFLMNGGASVAILAFIGKLTESNKPNIPIFAETLTLFVIGVFLISVTAGLTYLSQWFYAEDSSRKQLAGSMFNFSAVVVGLGSYGMFIWGMKAAYDAFLSLT</sequence>
<feature type="transmembrane region" description="Helical" evidence="1">
    <location>
        <begin position="84"/>
        <end position="104"/>
    </location>
</feature>
<protein>
    <recommendedName>
        <fullName evidence="4">Transmembrane protein</fullName>
    </recommendedName>
</protein>
<dbReference type="OrthoDB" id="9553532at2"/>
<keyword evidence="1" id="KW-0472">Membrane</keyword>
<keyword evidence="1" id="KW-0812">Transmembrane</keyword>
<dbReference type="RefSeq" id="WP_060738355.1">
    <property type="nucleotide sequence ID" value="NZ_CP012831.1"/>
</dbReference>
<proteinExistence type="predicted"/>
<evidence type="ECO:0000313" key="2">
    <source>
        <dbReference type="EMBL" id="ALI05591.1"/>
    </source>
</evidence>
<name>A0A0N9WS76_PSEFL</name>
<gene>
    <name evidence="2" type="ORF">AO356_01955</name>
</gene>
<accession>A0A0N9WS76</accession>
<dbReference type="AlphaFoldDB" id="A0A0N9WS76"/>
<reference evidence="2 3" key="2">
    <citation type="journal article" date="2018" name="Nature">
        <title>Mutant phenotypes for thousands of bacterial genes of unknown function.</title>
        <authorList>
            <person name="Price M.N."/>
            <person name="Wetmore K.M."/>
            <person name="Waters R.J."/>
            <person name="Callaghan M."/>
            <person name="Ray J."/>
            <person name="Liu H."/>
            <person name="Kuehl J.V."/>
            <person name="Melnyk R.A."/>
            <person name="Lamson J.S."/>
            <person name="Suh Y."/>
            <person name="Carlson H.K."/>
            <person name="Esquivel Z."/>
            <person name="Sadeeshkumar H."/>
            <person name="Chakraborty R."/>
            <person name="Zane G.M."/>
            <person name="Rubin B.E."/>
            <person name="Wall J.D."/>
            <person name="Visel A."/>
            <person name="Bristow J."/>
            <person name="Blow M.J."/>
            <person name="Arkin A.P."/>
            <person name="Deutschbauer A.M."/>
        </authorList>
    </citation>
    <scope>NUCLEOTIDE SEQUENCE [LARGE SCALE GENOMIC DNA]</scope>
    <source>
        <strain evidence="2 3">FW300-N2C3</strain>
    </source>
</reference>
<feature type="transmembrane region" description="Helical" evidence="1">
    <location>
        <begin position="124"/>
        <end position="147"/>
    </location>
</feature>
<dbReference type="EMBL" id="CP012831">
    <property type="protein sequence ID" value="ALI05591.1"/>
    <property type="molecule type" value="Genomic_DNA"/>
</dbReference>
<evidence type="ECO:0000256" key="1">
    <source>
        <dbReference type="SAM" id="Phobius"/>
    </source>
</evidence>